<dbReference type="InterPro" id="IPR018247">
    <property type="entry name" value="EF_Hand_1_Ca_BS"/>
</dbReference>
<evidence type="ECO:0000259" key="6">
    <source>
        <dbReference type="PROSITE" id="PS50222"/>
    </source>
</evidence>
<dbReference type="SUPFAM" id="SSF47473">
    <property type="entry name" value="EF-hand"/>
    <property type="match status" value="1"/>
</dbReference>
<dbReference type="GO" id="GO:0033063">
    <property type="term" value="C:Rad51B-Rad51C-Rad51D-XRCC2 complex"/>
    <property type="evidence" value="ECO:0007669"/>
    <property type="project" value="TreeGrafter"/>
</dbReference>
<evidence type="ECO:0000256" key="1">
    <source>
        <dbReference type="ARBA" id="ARBA00004123"/>
    </source>
</evidence>
<protein>
    <recommendedName>
        <fullName evidence="9">EF-hand domain-containing protein</fullName>
    </recommendedName>
</protein>
<keyword evidence="4" id="KW-0175">Coiled coil</keyword>
<reference evidence="7" key="1">
    <citation type="submission" date="2020-05" db="UniProtKB">
        <authorList>
            <consortium name="EnsemblMetazoa"/>
        </authorList>
    </citation>
    <scope>IDENTIFICATION</scope>
    <source>
        <strain evidence="7">TTRI</strain>
    </source>
</reference>
<comment type="subcellular location">
    <subcellularLocation>
        <location evidence="1">Nucleus</location>
    </subcellularLocation>
</comment>
<dbReference type="InterPro" id="IPR013632">
    <property type="entry name" value="Rad51_C"/>
</dbReference>
<dbReference type="GO" id="GO:0042148">
    <property type="term" value="P:DNA strand invasion"/>
    <property type="evidence" value="ECO:0007669"/>
    <property type="project" value="TreeGrafter"/>
</dbReference>
<feature type="domain" description="RecA family profile 1" evidence="5">
    <location>
        <begin position="131"/>
        <end position="306"/>
    </location>
</feature>
<dbReference type="SUPFAM" id="SSF52540">
    <property type="entry name" value="P-loop containing nucleoside triphosphate hydrolases"/>
    <property type="match status" value="1"/>
</dbReference>
<dbReference type="GO" id="GO:0000723">
    <property type="term" value="P:telomere maintenance"/>
    <property type="evidence" value="ECO:0007669"/>
    <property type="project" value="TreeGrafter"/>
</dbReference>
<dbReference type="GO" id="GO:0003697">
    <property type="term" value="F:single-stranded DNA binding"/>
    <property type="evidence" value="ECO:0007669"/>
    <property type="project" value="TreeGrafter"/>
</dbReference>
<dbReference type="GO" id="GO:0005657">
    <property type="term" value="C:replication fork"/>
    <property type="evidence" value="ECO:0007669"/>
    <property type="project" value="TreeGrafter"/>
</dbReference>
<dbReference type="GO" id="GO:0007131">
    <property type="term" value="P:reciprocal meiotic recombination"/>
    <property type="evidence" value="ECO:0007669"/>
    <property type="project" value="TreeGrafter"/>
</dbReference>
<proteinExistence type="predicted"/>
<dbReference type="PROSITE" id="PS50222">
    <property type="entry name" value="EF_HAND_2"/>
    <property type="match status" value="1"/>
</dbReference>
<dbReference type="AlphaFoldDB" id="A0A1A9V205"/>
<evidence type="ECO:0000256" key="3">
    <source>
        <dbReference type="ARBA" id="ARBA00023242"/>
    </source>
</evidence>
<dbReference type="EnsemblMetazoa" id="GAUT023258-RA">
    <property type="protein sequence ID" value="GAUT023258-PA"/>
    <property type="gene ID" value="GAUT023258"/>
</dbReference>
<sequence>MLRKDNIQQEREAAEHFQVPIDTSKMSEAEQQFHYFKMYDSDNNNKLDGYELINSLIHWHDNTELSEYAISLLNRCYIHTVNDFLNEKSEKLKNILKLKEEVLDDLKNLLRQRFGPTKVKLAQLFSQWKSDGCLYKTGITNLDSMLGSESLQSGSVWEICGPSGVGKTQWALSIAINFVISKGLQVFYIDTKLDFSAIRIKQMLQSRQMINADVHAGIMQLIKVERCLSAQGVINMLENFEREMERKNPTVMKTNLIIIDSLPAVWLLLKANEDCLSGKWLLSRLNNLIYKLAQKYYVAIIIINLSVPIMADGQLNKNFNGTQHGENDELYGENAYSQGVIFVQNGKLRPMLGRYWQSIPRLRLSLDYVSKMPDGDVTPRYIKILNSCYTTINLKCTVRLTAKGIM</sequence>
<dbReference type="PANTHER" id="PTHR46457:SF1">
    <property type="entry name" value="DNA REPAIR PROTEIN RAD51 HOMOLOG 4"/>
    <property type="match status" value="1"/>
</dbReference>
<dbReference type="Gene3D" id="1.10.238.10">
    <property type="entry name" value="EF-hand"/>
    <property type="match status" value="1"/>
</dbReference>
<dbReference type="Gene3D" id="3.40.50.300">
    <property type="entry name" value="P-loop containing nucleotide triphosphate hydrolases"/>
    <property type="match status" value="1"/>
</dbReference>
<evidence type="ECO:0000313" key="7">
    <source>
        <dbReference type="EnsemblMetazoa" id="GAUT023258-PA"/>
    </source>
</evidence>
<organism evidence="7 8">
    <name type="scientific">Glossina austeni</name>
    <name type="common">Savannah tsetse fly</name>
    <dbReference type="NCBI Taxonomy" id="7395"/>
    <lineage>
        <taxon>Eukaryota</taxon>
        <taxon>Metazoa</taxon>
        <taxon>Ecdysozoa</taxon>
        <taxon>Arthropoda</taxon>
        <taxon>Hexapoda</taxon>
        <taxon>Insecta</taxon>
        <taxon>Pterygota</taxon>
        <taxon>Neoptera</taxon>
        <taxon>Endopterygota</taxon>
        <taxon>Diptera</taxon>
        <taxon>Brachycera</taxon>
        <taxon>Muscomorpha</taxon>
        <taxon>Hippoboscoidea</taxon>
        <taxon>Glossinidae</taxon>
        <taxon>Glossina</taxon>
    </lineage>
</organism>
<dbReference type="VEuPathDB" id="VectorBase:GAUT023258"/>
<keyword evidence="8" id="KW-1185">Reference proteome</keyword>
<dbReference type="GO" id="GO:0140664">
    <property type="term" value="F:ATP-dependent DNA damage sensor activity"/>
    <property type="evidence" value="ECO:0007669"/>
    <property type="project" value="InterPro"/>
</dbReference>
<dbReference type="PROSITE" id="PS50162">
    <property type="entry name" value="RECA_2"/>
    <property type="match status" value="1"/>
</dbReference>
<evidence type="ECO:0000256" key="4">
    <source>
        <dbReference type="SAM" id="Coils"/>
    </source>
</evidence>
<feature type="coiled-coil region" evidence="4">
    <location>
        <begin position="81"/>
        <end position="112"/>
    </location>
</feature>
<dbReference type="Proteomes" id="UP000078200">
    <property type="component" value="Unassembled WGS sequence"/>
</dbReference>
<dbReference type="PROSITE" id="PS00018">
    <property type="entry name" value="EF_HAND_1"/>
    <property type="match status" value="1"/>
</dbReference>
<name>A0A1A9V205_GLOAU</name>
<evidence type="ECO:0008006" key="9">
    <source>
        <dbReference type="Google" id="ProtNLM"/>
    </source>
</evidence>
<dbReference type="InterPro" id="IPR002048">
    <property type="entry name" value="EF_hand_dom"/>
</dbReference>
<dbReference type="GO" id="GO:0000724">
    <property type="term" value="P:double-strand break repair via homologous recombination"/>
    <property type="evidence" value="ECO:0007669"/>
    <property type="project" value="TreeGrafter"/>
</dbReference>
<evidence type="ECO:0000256" key="2">
    <source>
        <dbReference type="ARBA" id="ARBA00022837"/>
    </source>
</evidence>
<dbReference type="InterPro" id="IPR027417">
    <property type="entry name" value="P-loop_NTPase"/>
</dbReference>
<dbReference type="Pfam" id="PF08423">
    <property type="entry name" value="Rad51"/>
    <property type="match status" value="1"/>
</dbReference>
<dbReference type="InterPro" id="IPR011992">
    <property type="entry name" value="EF-hand-dom_pair"/>
</dbReference>
<feature type="domain" description="EF-hand" evidence="6">
    <location>
        <begin position="27"/>
        <end position="62"/>
    </location>
</feature>
<evidence type="ECO:0000313" key="8">
    <source>
        <dbReference type="Proteomes" id="UP000078200"/>
    </source>
</evidence>
<dbReference type="STRING" id="7395.A0A1A9V205"/>
<dbReference type="GO" id="GO:0000400">
    <property type="term" value="F:four-way junction DNA binding"/>
    <property type="evidence" value="ECO:0007669"/>
    <property type="project" value="TreeGrafter"/>
</dbReference>
<dbReference type="GO" id="GO:0005509">
    <property type="term" value="F:calcium ion binding"/>
    <property type="evidence" value="ECO:0007669"/>
    <property type="project" value="InterPro"/>
</dbReference>
<dbReference type="PANTHER" id="PTHR46457">
    <property type="entry name" value="DNA REPAIR PROTEIN RAD51 HOMOLOG 4"/>
    <property type="match status" value="1"/>
</dbReference>
<dbReference type="InterPro" id="IPR020588">
    <property type="entry name" value="RecA_ATP-bd"/>
</dbReference>
<dbReference type="GO" id="GO:0005524">
    <property type="term" value="F:ATP binding"/>
    <property type="evidence" value="ECO:0007669"/>
    <property type="project" value="InterPro"/>
</dbReference>
<keyword evidence="2" id="KW-0106">Calcium</keyword>
<dbReference type="InterPro" id="IPR051988">
    <property type="entry name" value="HRR_RAD51_Paralog"/>
</dbReference>
<dbReference type="GO" id="GO:0005815">
    <property type="term" value="C:microtubule organizing center"/>
    <property type="evidence" value="ECO:0007669"/>
    <property type="project" value="TreeGrafter"/>
</dbReference>
<keyword evidence="3" id="KW-0539">Nucleus</keyword>
<evidence type="ECO:0000259" key="5">
    <source>
        <dbReference type="PROSITE" id="PS50162"/>
    </source>
</evidence>
<accession>A0A1A9V205</accession>